<name>A0ABQ1MBL6_9BACT</name>
<reference evidence="4" key="1">
    <citation type="journal article" date="2019" name="Int. J. Syst. Evol. Microbiol.">
        <title>The Global Catalogue of Microorganisms (GCM) 10K type strain sequencing project: providing services to taxonomists for standard genome sequencing and annotation.</title>
        <authorList>
            <consortium name="The Broad Institute Genomics Platform"/>
            <consortium name="The Broad Institute Genome Sequencing Center for Infectious Disease"/>
            <person name="Wu L."/>
            <person name="Ma J."/>
        </authorList>
    </citation>
    <scope>NUCLEOTIDE SEQUENCE [LARGE SCALE GENOMIC DNA]</scope>
    <source>
        <strain evidence="4">CGMCC 1.12479</strain>
    </source>
</reference>
<organism evidence="3 4">
    <name type="scientific">Belliella aquatica</name>
    <dbReference type="NCBI Taxonomy" id="1323734"/>
    <lineage>
        <taxon>Bacteria</taxon>
        <taxon>Pseudomonadati</taxon>
        <taxon>Bacteroidota</taxon>
        <taxon>Cytophagia</taxon>
        <taxon>Cytophagales</taxon>
        <taxon>Cyclobacteriaceae</taxon>
        <taxon>Belliella</taxon>
    </lineage>
</organism>
<evidence type="ECO:0000313" key="3">
    <source>
        <dbReference type="EMBL" id="GGC38115.1"/>
    </source>
</evidence>
<protein>
    <recommendedName>
        <fullName evidence="5">Integral membrane protein CcmA involved in cell shape determination</fullName>
    </recommendedName>
</protein>
<dbReference type="Pfam" id="PF04519">
    <property type="entry name" value="Bactofilin"/>
    <property type="match status" value="1"/>
</dbReference>
<dbReference type="PANTHER" id="PTHR35024:SF4">
    <property type="entry name" value="POLYMER-FORMING CYTOSKELETAL PROTEIN"/>
    <property type="match status" value="1"/>
</dbReference>
<gene>
    <name evidence="3" type="ORF">GCM10010993_16270</name>
</gene>
<comment type="caution">
    <text evidence="3">The sequence shown here is derived from an EMBL/GenBank/DDBJ whole genome shotgun (WGS) entry which is preliminary data.</text>
</comment>
<evidence type="ECO:0000256" key="2">
    <source>
        <dbReference type="SAM" id="Coils"/>
    </source>
</evidence>
<keyword evidence="2" id="KW-0175">Coiled coil</keyword>
<dbReference type="InterPro" id="IPR007607">
    <property type="entry name" value="BacA/B"/>
</dbReference>
<dbReference type="PANTHER" id="PTHR35024">
    <property type="entry name" value="HYPOTHETICAL CYTOSOLIC PROTEIN"/>
    <property type="match status" value="1"/>
</dbReference>
<evidence type="ECO:0008006" key="5">
    <source>
        <dbReference type="Google" id="ProtNLM"/>
    </source>
</evidence>
<feature type="coiled-coil region" evidence="2">
    <location>
        <begin position="117"/>
        <end position="150"/>
    </location>
</feature>
<proteinExistence type="inferred from homology"/>
<comment type="similarity">
    <text evidence="1">Belongs to the bactofilin family.</text>
</comment>
<dbReference type="EMBL" id="BMFD01000004">
    <property type="protein sequence ID" value="GGC38115.1"/>
    <property type="molecule type" value="Genomic_DNA"/>
</dbReference>
<dbReference type="RefSeq" id="WP_188441589.1">
    <property type="nucleotide sequence ID" value="NZ_BMFD01000004.1"/>
</dbReference>
<keyword evidence="4" id="KW-1185">Reference proteome</keyword>
<sequence>MILNKDIAVTIFSKDLIFKGNIVTKGDLRVEGKVEGSILCSGKVIIDVNAKVIGPIHAQWIELHGFCEGEIYASEWINLAPKAVLKGDLTTKKIIIDRESNVLGRIQIEKDLPVLDIDQISANKKALEENKKLKNEIDLKEKSKTKIQDVIENPEDLIFGGGWI</sequence>
<evidence type="ECO:0000313" key="4">
    <source>
        <dbReference type="Proteomes" id="UP000635885"/>
    </source>
</evidence>
<dbReference type="Proteomes" id="UP000635885">
    <property type="component" value="Unassembled WGS sequence"/>
</dbReference>
<accession>A0ABQ1MBL6</accession>
<evidence type="ECO:0000256" key="1">
    <source>
        <dbReference type="ARBA" id="ARBA00044755"/>
    </source>
</evidence>